<evidence type="ECO:0000313" key="3">
    <source>
        <dbReference type="EMBL" id="CAG9327280.1"/>
    </source>
</evidence>
<feature type="transmembrane region" description="Helical" evidence="2">
    <location>
        <begin position="296"/>
        <end position="315"/>
    </location>
</feature>
<keyword evidence="2" id="KW-1133">Transmembrane helix</keyword>
<protein>
    <submittedName>
        <fullName evidence="3">Uncharacterized protein</fullName>
    </submittedName>
</protein>
<accession>A0AAU9JK62</accession>
<name>A0AAU9JK62_9CILI</name>
<feature type="transmembrane region" description="Helical" evidence="2">
    <location>
        <begin position="1054"/>
        <end position="1074"/>
    </location>
</feature>
<proteinExistence type="predicted"/>
<feature type="transmembrane region" description="Helical" evidence="2">
    <location>
        <begin position="242"/>
        <end position="262"/>
    </location>
</feature>
<dbReference type="Proteomes" id="UP001162131">
    <property type="component" value="Unassembled WGS sequence"/>
</dbReference>
<keyword evidence="1" id="KW-0175">Coiled coil</keyword>
<comment type="caution">
    <text evidence="3">The sequence shown here is derived from an EMBL/GenBank/DDBJ whole genome shotgun (WGS) entry which is preliminary data.</text>
</comment>
<evidence type="ECO:0000256" key="2">
    <source>
        <dbReference type="SAM" id="Phobius"/>
    </source>
</evidence>
<feature type="coiled-coil region" evidence="1">
    <location>
        <begin position="513"/>
        <end position="540"/>
    </location>
</feature>
<keyword evidence="2" id="KW-0472">Membrane</keyword>
<keyword evidence="2" id="KW-0812">Transmembrane</keyword>
<feature type="transmembrane region" description="Helical" evidence="2">
    <location>
        <begin position="78"/>
        <end position="98"/>
    </location>
</feature>
<evidence type="ECO:0000313" key="4">
    <source>
        <dbReference type="Proteomes" id="UP001162131"/>
    </source>
</evidence>
<feature type="transmembrane region" description="Helical" evidence="2">
    <location>
        <begin position="321"/>
        <end position="342"/>
    </location>
</feature>
<sequence>MVNILKRKHEDKDLDNLLTISRREQIYRSLSQDRVSHWKSTLFEVFIWLDSTNGRLSKTSKLESFLNYSALIIRKFQLLSLILLDYDLSASATLLSIFNMSMIGIRFDALATKLNGQTIYLVALLSNVYLWGFFVLLLYCQFYFKKNIQRKVVIVCAQITGWLCEYILLIPYIYTTTLYIKYSLISYKSVTEYGDMSSDDLDWFFILPLIFGAVIFQFLLYFRLIYSCHPTYSIKHKRSRMYSFATLKDIFVQEIIIVLSLFRFKFYFEMICSILCLYMISQYAIYFPFVTVIDNVFEASTFVLLIFGMISYIIADSLNALYTKTLFIILVFPFIIFLFYYAMNWFFNKVNNCPLKDPYSAELEIRKIINKRINSFGNDAIEDIKSIFTEITKKFLSFKLIFIWECIFTLHFRHNKSLALLKLSKINLSCPEHLKIYYSKDRQISRYYSCPNLECEFLFYFYYKKLINEEKSEDLALLRYLKDISELKDLDLDVFLELWNIYQKLSSISKHPANEINKACERLIDSKQKLESRAEKLIKKYQTDSDLLEIYGSYMSEFLKEERGDIILAKSRALKEYNDIAMEKIMGFKFEKGASIMVVSGMFGSIGDILYLNNEILHLLELECIDDYIGTSFIQFIPAPFDIMHNDILRKFLIFGDKIELYRPHQFLITSQGHCVEVSMHFRLVFYKQIPYFIADFNPRGHRKNLILHSPDGYIYAVSKEIQKYIGNREGTIFEILKNFIYYYEKYEIGECFEYNEEFSWTMMRFRLTIDGYALEVLYIADSNEAITPLDESPKLKYQNKSYNETTHLAEFSIENEEISLKNHIVSSNAENSTVASKKRIQIRTESANKRILAMCKVLNMNIRIALAILFAVTFTTIFLENNFVSSLKLYDMLNQMALMRYLGNSVLVNIRSLDLLSQGFETSSSEAYYRNLAKVNSNTLQENLMLVNDKLTSYSFFHDVFYTKVSLSEKIDNSIRITDENLFHCIQRYVSHVNAIVNTKLEDFHTIPSDFYFVYYNFPTIILHALNDSVYTTSTDFKEHVEDTFRFLKLFKIAFFIPPIIIIILSLPSIIVLEKINKTNWHSLSHLNADKRSTIRYKLIDRLHNLHGIDVNNIKLKSSGKENYSPIWKSFIIKILSLQVISIIYYFAVSYGFEADLSETFIYESKYIFNHGLRRMLSANSYFWAREKFLDSVNSSFINWLDNNKLATPSFSVKLESVTDEYEFLIQTLSYGKYAKFYNDDMIELEFGNPCKIIGESITNCDSSYISAGTVPAMKIYLEDLRGSSIYSQSNWKNIKKLEVYSSLIVKSAQYMMFNYLNATESNIENTIANLTIATVFYFISIVFASIILMLGAVNKIKKELIGKIEILKFFRN</sequence>
<dbReference type="EMBL" id="CAJZBQ010000043">
    <property type="protein sequence ID" value="CAG9327280.1"/>
    <property type="molecule type" value="Genomic_DNA"/>
</dbReference>
<feature type="transmembrane region" description="Helical" evidence="2">
    <location>
        <begin position="1332"/>
        <end position="1355"/>
    </location>
</feature>
<reference evidence="3" key="1">
    <citation type="submission" date="2021-09" db="EMBL/GenBank/DDBJ databases">
        <authorList>
            <consortium name="AG Swart"/>
            <person name="Singh M."/>
            <person name="Singh A."/>
            <person name="Seah K."/>
            <person name="Emmerich C."/>
        </authorList>
    </citation>
    <scope>NUCLEOTIDE SEQUENCE</scope>
    <source>
        <strain evidence="3">ATCC30299</strain>
    </source>
</reference>
<organism evidence="3 4">
    <name type="scientific">Blepharisma stoltei</name>
    <dbReference type="NCBI Taxonomy" id="1481888"/>
    <lineage>
        <taxon>Eukaryota</taxon>
        <taxon>Sar</taxon>
        <taxon>Alveolata</taxon>
        <taxon>Ciliophora</taxon>
        <taxon>Postciliodesmatophora</taxon>
        <taxon>Heterotrichea</taxon>
        <taxon>Heterotrichida</taxon>
        <taxon>Blepharismidae</taxon>
        <taxon>Blepharisma</taxon>
    </lineage>
</organism>
<feature type="transmembrane region" description="Helical" evidence="2">
    <location>
        <begin position="203"/>
        <end position="222"/>
    </location>
</feature>
<evidence type="ECO:0000256" key="1">
    <source>
        <dbReference type="SAM" id="Coils"/>
    </source>
</evidence>
<gene>
    <name evidence="3" type="ORF">BSTOLATCC_MIC43320</name>
</gene>
<feature type="transmembrane region" description="Helical" evidence="2">
    <location>
        <begin position="118"/>
        <end position="140"/>
    </location>
</feature>
<keyword evidence="4" id="KW-1185">Reference proteome</keyword>
<feature type="transmembrane region" description="Helical" evidence="2">
    <location>
        <begin position="1132"/>
        <end position="1154"/>
    </location>
</feature>
<feature type="transmembrane region" description="Helical" evidence="2">
    <location>
        <begin position="268"/>
        <end position="289"/>
    </location>
</feature>
<feature type="transmembrane region" description="Helical" evidence="2">
    <location>
        <begin position="152"/>
        <end position="174"/>
    </location>
</feature>
<feature type="transmembrane region" description="Helical" evidence="2">
    <location>
        <begin position="861"/>
        <end position="880"/>
    </location>
</feature>